<dbReference type="HAMAP" id="MF_00360">
    <property type="entry name" value="Ribosomal_bS6"/>
    <property type="match status" value="1"/>
</dbReference>
<evidence type="ECO:0000256" key="3">
    <source>
        <dbReference type="HAMAP-Rule" id="MF_00360"/>
    </source>
</evidence>
<dbReference type="AlphaFoldDB" id="A0A2H0TYZ6"/>
<dbReference type="EMBL" id="PFBU01000028">
    <property type="protein sequence ID" value="PIR78448.1"/>
    <property type="molecule type" value="Genomic_DNA"/>
</dbReference>
<evidence type="ECO:0000313" key="5">
    <source>
        <dbReference type="EMBL" id="PIR78448.1"/>
    </source>
</evidence>
<proteinExistence type="inferred from homology"/>
<dbReference type="PANTHER" id="PTHR21011:SF1">
    <property type="entry name" value="SMALL RIBOSOMAL SUBUNIT PROTEIN BS6M"/>
    <property type="match status" value="1"/>
</dbReference>
<dbReference type="GO" id="GO:0070181">
    <property type="term" value="F:small ribosomal subunit rRNA binding"/>
    <property type="evidence" value="ECO:0007669"/>
    <property type="project" value="TreeGrafter"/>
</dbReference>
<keyword evidence="3" id="KW-0687">Ribonucleoprotein</keyword>
<keyword evidence="3" id="KW-0699">rRNA-binding</keyword>
<dbReference type="InterPro" id="IPR035980">
    <property type="entry name" value="Ribosomal_bS6_sf"/>
</dbReference>
<feature type="compositionally biased region" description="Basic and acidic residues" evidence="4">
    <location>
        <begin position="141"/>
        <end position="165"/>
    </location>
</feature>
<feature type="region of interest" description="Disordered" evidence="4">
    <location>
        <begin position="132"/>
        <end position="165"/>
    </location>
</feature>
<dbReference type="SUPFAM" id="SSF54995">
    <property type="entry name" value="Ribosomal protein S6"/>
    <property type="match status" value="1"/>
</dbReference>
<dbReference type="InterPro" id="IPR014717">
    <property type="entry name" value="Transl_elong_EF1B/ribsomal_bS6"/>
</dbReference>
<dbReference type="Pfam" id="PF01250">
    <property type="entry name" value="Ribosomal_S6"/>
    <property type="match status" value="1"/>
</dbReference>
<comment type="similarity">
    <text evidence="1 3">Belongs to the bacterial ribosomal protein bS6 family.</text>
</comment>
<reference evidence="6" key="1">
    <citation type="submission" date="2017-09" db="EMBL/GenBank/DDBJ databases">
        <title>Depth-based differentiation of microbial function through sediment-hosted aquifers and enrichment of novel symbionts in the deep terrestrial subsurface.</title>
        <authorList>
            <person name="Probst A.J."/>
            <person name="Ladd B."/>
            <person name="Jarett J.K."/>
            <person name="Geller-Mcgrath D.E."/>
            <person name="Sieber C.M.K."/>
            <person name="Emerson J.B."/>
            <person name="Anantharaman K."/>
            <person name="Thomas B.C."/>
            <person name="Malmstrom R."/>
            <person name="Stieglmeier M."/>
            <person name="Klingl A."/>
            <person name="Woyke T."/>
            <person name="Ryan C.M."/>
            <person name="Banfield J.F."/>
        </authorList>
    </citation>
    <scope>NUCLEOTIDE SEQUENCE [LARGE SCALE GENOMIC DNA]</scope>
</reference>
<evidence type="ECO:0000256" key="4">
    <source>
        <dbReference type="SAM" id="MobiDB-lite"/>
    </source>
</evidence>
<comment type="caution">
    <text evidence="5">The sequence shown here is derived from an EMBL/GenBank/DDBJ whole genome shotgun (WGS) entry which is preliminary data.</text>
</comment>
<dbReference type="InterPro" id="IPR020814">
    <property type="entry name" value="Ribosomal_S6_plastid/chlpt"/>
</dbReference>
<dbReference type="InterPro" id="IPR000529">
    <property type="entry name" value="Ribosomal_bS6"/>
</dbReference>
<dbReference type="GO" id="GO:0005840">
    <property type="term" value="C:ribosome"/>
    <property type="evidence" value="ECO:0007669"/>
    <property type="project" value="UniProtKB-KW"/>
</dbReference>
<comment type="function">
    <text evidence="3">Binds together with bS18 to 16S ribosomal RNA.</text>
</comment>
<dbReference type="PANTHER" id="PTHR21011">
    <property type="entry name" value="MITOCHONDRIAL 28S RIBOSOMAL PROTEIN S6"/>
    <property type="match status" value="1"/>
</dbReference>
<dbReference type="Gene3D" id="3.30.70.60">
    <property type="match status" value="1"/>
</dbReference>
<dbReference type="NCBIfam" id="TIGR00166">
    <property type="entry name" value="S6"/>
    <property type="match status" value="1"/>
</dbReference>
<dbReference type="Proteomes" id="UP000230852">
    <property type="component" value="Unassembled WGS sequence"/>
</dbReference>
<dbReference type="GO" id="GO:0006412">
    <property type="term" value="P:translation"/>
    <property type="evidence" value="ECO:0007669"/>
    <property type="project" value="UniProtKB-UniRule"/>
</dbReference>
<accession>A0A2H0TYZ6</accession>
<dbReference type="CDD" id="cd00473">
    <property type="entry name" value="bS6"/>
    <property type="match status" value="1"/>
</dbReference>
<dbReference type="GO" id="GO:0005737">
    <property type="term" value="C:cytoplasm"/>
    <property type="evidence" value="ECO:0007669"/>
    <property type="project" value="UniProtKB-ARBA"/>
</dbReference>
<dbReference type="GO" id="GO:0003735">
    <property type="term" value="F:structural constituent of ribosome"/>
    <property type="evidence" value="ECO:0007669"/>
    <property type="project" value="InterPro"/>
</dbReference>
<keyword evidence="3 5" id="KW-0689">Ribosomal protein</keyword>
<dbReference type="GO" id="GO:1990904">
    <property type="term" value="C:ribonucleoprotein complex"/>
    <property type="evidence" value="ECO:0007669"/>
    <property type="project" value="UniProtKB-KW"/>
</dbReference>
<sequence length="221" mass="25679">MPNCRTWFKSCLFSERRSGLAKQKISMKYYEMLCVLPGTMTEEEIKSSVEAVSQIVVKHNPENVTVEDMGKSRLAYPIKHIRYGYFQLFRFNLETEKINQLEKDVRLLDKMLRISIAICDPNDTIHYKLALDPTAPSAPPKPEREERGRARHRETERKIEEAPKVEVSTEVKEEVKPEEKIENIVAEEVKEVPKTAKKTTISVEEIDKKLDEILQDDMDKV</sequence>
<organism evidence="5 6">
    <name type="scientific">Candidatus Magasanikbacteria bacterium CG10_big_fil_rev_8_21_14_0_10_36_16</name>
    <dbReference type="NCBI Taxonomy" id="1974645"/>
    <lineage>
        <taxon>Bacteria</taxon>
        <taxon>Candidatus Magasanikiibacteriota</taxon>
    </lineage>
</organism>
<evidence type="ECO:0000256" key="1">
    <source>
        <dbReference type="ARBA" id="ARBA00009512"/>
    </source>
</evidence>
<evidence type="ECO:0000313" key="6">
    <source>
        <dbReference type="Proteomes" id="UP000230852"/>
    </source>
</evidence>
<keyword evidence="3" id="KW-0694">RNA-binding</keyword>
<name>A0A2H0TYZ6_9BACT</name>
<evidence type="ECO:0000256" key="2">
    <source>
        <dbReference type="ARBA" id="ARBA00035294"/>
    </source>
</evidence>
<protein>
    <recommendedName>
        <fullName evidence="2 3">Small ribosomal subunit protein bS6</fullName>
    </recommendedName>
</protein>
<gene>
    <name evidence="3 5" type="primary">rpsF</name>
    <name evidence="5" type="ORF">COU28_01560</name>
</gene>